<organism evidence="2 3">
    <name type="scientific">Litoreibacter albidus</name>
    <dbReference type="NCBI Taxonomy" id="670155"/>
    <lineage>
        <taxon>Bacteria</taxon>
        <taxon>Pseudomonadati</taxon>
        <taxon>Pseudomonadota</taxon>
        <taxon>Alphaproteobacteria</taxon>
        <taxon>Rhodobacterales</taxon>
        <taxon>Roseobacteraceae</taxon>
        <taxon>Litoreibacter</taxon>
    </lineage>
</organism>
<dbReference type="InterPro" id="IPR014567">
    <property type="entry name" value="UCP031900"/>
</dbReference>
<name>A0A1H2VXR0_9RHOB</name>
<evidence type="ECO:0000259" key="1">
    <source>
        <dbReference type="Pfam" id="PF13449"/>
    </source>
</evidence>
<feature type="domain" description="Phytase-like" evidence="1">
    <location>
        <begin position="40"/>
        <end position="279"/>
    </location>
</feature>
<reference evidence="3" key="1">
    <citation type="submission" date="2016-10" db="EMBL/GenBank/DDBJ databases">
        <authorList>
            <person name="Varghese N."/>
            <person name="Submissions S."/>
        </authorList>
    </citation>
    <scope>NUCLEOTIDE SEQUENCE [LARGE SCALE GENOMIC DNA]</scope>
    <source>
        <strain evidence="3">DSM 26922</strain>
    </source>
</reference>
<accession>A0A1H2VXR0</accession>
<protein>
    <recommendedName>
        <fullName evidence="1">Phytase-like domain-containing protein</fullName>
    </recommendedName>
</protein>
<dbReference type="Proteomes" id="UP000199441">
    <property type="component" value="Unassembled WGS sequence"/>
</dbReference>
<dbReference type="InterPro" id="IPR027372">
    <property type="entry name" value="Phytase-like_dom"/>
</dbReference>
<dbReference type="SUPFAM" id="SSF101898">
    <property type="entry name" value="NHL repeat"/>
    <property type="match status" value="1"/>
</dbReference>
<dbReference type="RefSeq" id="WP_089946441.1">
    <property type="nucleotide sequence ID" value="NZ_FNOI01000002.1"/>
</dbReference>
<proteinExistence type="predicted"/>
<dbReference type="InterPro" id="IPR011042">
    <property type="entry name" value="6-blade_b-propeller_TolB-like"/>
</dbReference>
<gene>
    <name evidence="2" type="ORF">SAMN04488001_1658</name>
</gene>
<dbReference type="EMBL" id="FNOI01000002">
    <property type="protein sequence ID" value="SDW73046.1"/>
    <property type="molecule type" value="Genomic_DNA"/>
</dbReference>
<dbReference type="PIRSF" id="PIRSF031900">
    <property type="entry name" value="UCP031900"/>
    <property type="match status" value="1"/>
</dbReference>
<dbReference type="Gene3D" id="2.120.10.30">
    <property type="entry name" value="TolB, C-terminal domain"/>
    <property type="match status" value="1"/>
</dbReference>
<dbReference type="OrthoDB" id="9798693at2"/>
<dbReference type="STRING" id="670155.SAMN04488001_1658"/>
<evidence type="ECO:0000313" key="2">
    <source>
        <dbReference type="EMBL" id="SDW73046.1"/>
    </source>
</evidence>
<sequence>MCWRSELQVAVAAVWLTAGAAGAQSLEFVSRYVWNDPVDGFGGFSSLELTRDGTSFTTTSDKGMIAEGRIVRDGGRIRGVDNLRFERIQNTDGAPLRSYRTDAEGLAIAPDGTIYISFEGTHRVLAYDSTQGAAKALPELPWRSTLQSNSSLEALAIDGAGVLYTMPERSGDLNRPFPVFRLRNGRWDRALSIPRRDGFLPVGADFGPDGRLYLLERELAGLNGFASRVRSFKLERNALSDEREILRTTPGTHDNLEGLAVWATPEGVIRVTMISDDNFKFFQRTELVEYRLVQ</sequence>
<keyword evidence="3" id="KW-1185">Reference proteome</keyword>
<evidence type="ECO:0000313" key="3">
    <source>
        <dbReference type="Proteomes" id="UP000199441"/>
    </source>
</evidence>
<dbReference type="AlphaFoldDB" id="A0A1H2VXR0"/>
<dbReference type="Pfam" id="PF13449">
    <property type="entry name" value="Phytase-like"/>
    <property type="match status" value="1"/>
</dbReference>